<proteinExistence type="predicted"/>
<accession>A0A1H3HM41</accession>
<protein>
    <submittedName>
        <fullName evidence="1">Uncharacterized protein</fullName>
    </submittedName>
</protein>
<evidence type="ECO:0000313" key="1">
    <source>
        <dbReference type="EMBL" id="SDY15854.1"/>
    </source>
</evidence>
<dbReference type="GeneID" id="78123296"/>
<dbReference type="EMBL" id="FNPR01000001">
    <property type="protein sequence ID" value="SDY15854.1"/>
    <property type="molecule type" value="Genomic_DNA"/>
</dbReference>
<dbReference type="RefSeq" id="WP_089887553.1">
    <property type="nucleotide sequence ID" value="NZ_CALJFH010000016.1"/>
</dbReference>
<dbReference type="OrthoDB" id="7557921at2"/>
<evidence type="ECO:0000313" key="2">
    <source>
        <dbReference type="Proteomes" id="UP000199026"/>
    </source>
</evidence>
<organism evidence="1 2">
    <name type="scientific">Lentibacter algarum</name>
    <dbReference type="NCBI Taxonomy" id="576131"/>
    <lineage>
        <taxon>Bacteria</taxon>
        <taxon>Pseudomonadati</taxon>
        <taxon>Pseudomonadota</taxon>
        <taxon>Alphaproteobacteria</taxon>
        <taxon>Rhodobacterales</taxon>
        <taxon>Roseobacteraceae</taxon>
        <taxon>Lentibacter</taxon>
    </lineage>
</organism>
<dbReference type="Proteomes" id="UP000199026">
    <property type="component" value="Unassembled WGS sequence"/>
</dbReference>
<gene>
    <name evidence="1" type="ORF">SAMN05444486_101492</name>
</gene>
<dbReference type="AlphaFoldDB" id="A0A1H3HM41"/>
<reference evidence="1 2" key="1">
    <citation type="submission" date="2016-10" db="EMBL/GenBank/DDBJ databases">
        <authorList>
            <person name="de Groot N.N."/>
        </authorList>
    </citation>
    <scope>NUCLEOTIDE SEQUENCE [LARGE SCALE GENOMIC DNA]</scope>
    <source>
        <strain evidence="1 2">DSM 24677</strain>
    </source>
</reference>
<sequence>MPQIGYLSEDRLQNIPKRHWAAHEFSFYLHDLIAHLASAAEQSGAGHIQIQLDTEKDVEALKAASNPIDFLSATGRTDEERRLMVNHICAALLPDMLHFIHAGLTALEKRKFTLAFACFRKPFTEGLPLIALLCADEENFFTKFKSDPVGFLDSGNFNRPTKRLAIEAAIAKCSDASFMSADLLHAYLFDFTNTSGFAGLFDKAMHLVTRNHNIKTEAYNLNLIFKDPRQNDIYDASYQGLSYVLLCIHLMQIELLKRMQFPADDYLKQLNIRAAGTYQALFLKGRSKIASSMNETLGELMKCPICHERVRLKKRTAPMFFVTENLECDQCGHVSQFPLAWLMSNNTDDEANRQKSD</sequence>
<name>A0A1H3HM41_9RHOB</name>
<keyword evidence="2" id="KW-1185">Reference proteome</keyword>